<comment type="caution">
    <text evidence="1">The sequence shown here is derived from an EMBL/GenBank/DDBJ whole genome shotgun (WGS) entry which is preliminary data.</text>
</comment>
<dbReference type="EMBL" id="JANRMS010000253">
    <property type="protein sequence ID" value="KAJ3543245.1"/>
    <property type="molecule type" value="Genomic_DNA"/>
</dbReference>
<name>A0ACC1SN72_9HYPO</name>
<gene>
    <name evidence="1" type="ORF">NM208_g3675</name>
</gene>
<evidence type="ECO:0000313" key="1">
    <source>
        <dbReference type="EMBL" id="KAJ3543245.1"/>
    </source>
</evidence>
<organism evidence="1 2">
    <name type="scientific">Fusarium decemcellulare</name>
    <dbReference type="NCBI Taxonomy" id="57161"/>
    <lineage>
        <taxon>Eukaryota</taxon>
        <taxon>Fungi</taxon>
        <taxon>Dikarya</taxon>
        <taxon>Ascomycota</taxon>
        <taxon>Pezizomycotina</taxon>
        <taxon>Sordariomycetes</taxon>
        <taxon>Hypocreomycetidae</taxon>
        <taxon>Hypocreales</taxon>
        <taxon>Nectriaceae</taxon>
        <taxon>Fusarium</taxon>
        <taxon>Fusarium decemcellulare species complex</taxon>
    </lineage>
</organism>
<sequence>MIDVRATLRYAIEGKGGDWDQEAKGMEDVYTSAYCTLVATLPVDPCLEFLKRAINGEYICVQDGSGWRVYVCTDPVDFDTDVEGARFNSRAWAMPESFNARDNGLQAASQCLELPVSQEQSLVSNTSTFRFREIPTGGAGLTASLRAGSLGLKSIIIEKGDKIGGATAYSGGGCWVPGNSIAEAHGVKEDRASVLKYMEGGIMQHGDPGPASSIARRTSFLDNAPRMVDFLKDQGLKGEGGRTLEPEFFDLNKLGDWKNWILEREGFVPPIHIYQATRLTRALASFSDFLYAARLMTPVLLRRALGQNQTGLGKALVAQLLYLNKQKDREIWRNSPLVSLIPDSNGSIIGATVNQNGTERTIRAHRGVLLCAGGFAKNKKWREKFGRQPASVEWTSVPPGDHGDAIAAGMEVGAETALLDEAWWGPTIMDPLNGTPHFAVYERSRPYCIIVDASGKRFMNEAGSYTDTGRIMYERHKDVSAVPSWLVMDLKYLDRYMLSSLTARSKDKRKRAEAAGTLFSSDTLTGLAQKIGVDGEGLSKTVKRWNAMSEKGVDEDFGRGGNAYDTFFGDPKIKPNPNMGPIDKAPYYAIKLYPGDLGTKGGLLTDELSRVLKKDGSVCKGLYGAGNTTASVMGKTYLGAGSTLGPALTFSYIAVNHMASG</sequence>
<dbReference type="Proteomes" id="UP001148629">
    <property type="component" value="Unassembled WGS sequence"/>
</dbReference>
<evidence type="ECO:0000313" key="2">
    <source>
        <dbReference type="Proteomes" id="UP001148629"/>
    </source>
</evidence>
<reference evidence="1" key="1">
    <citation type="submission" date="2022-08" db="EMBL/GenBank/DDBJ databases">
        <title>Genome Sequence of Fusarium decemcellulare.</title>
        <authorList>
            <person name="Buettner E."/>
        </authorList>
    </citation>
    <scope>NUCLEOTIDE SEQUENCE</scope>
    <source>
        <strain evidence="1">Babe19</strain>
    </source>
</reference>
<accession>A0ACC1SN72</accession>
<protein>
    <submittedName>
        <fullName evidence="1">Uncharacterized protein</fullName>
    </submittedName>
</protein>
<keyword evidence="2" id="KW-1185">Reference proteome</keyword>
<proteinExistence type="predicted"/>